<dbReference type="CDD" id="cd07035">
    <property type="entry name" value="TPP_PYR_POX_like"/>
    <property type="match status" value="1"/>
</dbReference>
<dbReference type="InterPro" id="IPR045229">
    <property type="entry name" value="TPP_enz"/>
</dbReference>
<keyword evidence="2 3" id="KW-0786">Thiamine pyrophosphate</keyword>
<dbReference type="Proteomes" id="UP000574276">
    <property type="component" value="Unassembled WGS sequence"/>
</dbReference>
<evidence type="ECO:0000313" key="8">
    <source>
        <dbReference type="Proteomes" id="UP000574276"/>
    </source>
</evidence>
<organism evidence="7 8">
    <name type="scientific">Variimorphobacter saccharofermentans</name>
    <dbReference type="NCBI Taxonomy" id="2755051"/>
    <lineage>
        <taxon>Bacteria</taxon>
        <taxon>Bacillati</taxon>
        <taxon>Bacillota</taxon>
        <taxon>Clostridia</taxon>
        <taxon>Lachnospirales</taxon>
        <taxon>Lachnospiraceae</taxon>
        <taxon>Variimorphobacter</taxon>
    </lineage>
</organism>
<evidence type="ECO:0000259" key="5">
    <source>
        <dbReference type="Pfam" id="PF02775"/>
    </source>
</evidence>
<comment type="caution">
    <text evidence="7">The sequence shown here is derived from an EMBL/GenBank/DDBJ whole genome shotgun (WGS) entry which is preliminary data.</text>
</comment>
<feature type="domain" description="Thiamine pyrophosphate enzyme N-terminal TPP-binding" evidence="6">
    <location>
        <begin position="1"/>
        <end position="108"/>
    </location>
</feature>
<dbReference type="InterPro" id="IPR029061">
    <property type="entry name" value="THDP-binding"/>
</dbReference>
<dbReference type="Pfam" id="PF02775">
    <property type="entry name" value="TPP_enzyme_C"/>
    <property type="match status" value="1"/>
</dbReference>
<evidence type="ECO:0000256" key="1">
    <source>
        <dbReference type="ARBA" id="ARBA00007812"/>
    </source>
</evidence>
<reference evidence="7 8" key="1">
    <citation type="submission" date="2020-07" db="EMBL/GenBank/DDBJ databases">
        <title>Characterization and genome sequencing of isolate MD1, a novel member within the family Lachnospiraceae.</title>
        <authorList>
            <person name="Rettenmaier R."/>
            <person name="Di Bello L."/>
            <person name="Zinser C."/>
            <person name="Scheitz K."/>
            <person name="Liebl W."/>
            <person name="Zverlov V."/>
        </authorList>
    </citation>
    <scope>NUCLEOTIDE SEQUENCE [LARGE SCALE GENOMIC DNA]</scope>
    <source>
        <strain evidence="7 8">MD1</strain>
    </source>
</reference>
<dbReference type="Pfam" id="PF00205">
    <property type="entry name" value="TPP_enzyme_M"/>
    <property type="match status" value="1"/>
</dbReference>
<dbReference type="PANTHER" id="PTHR18968:SF13">
    <property type="entry name" value="ACETOLACTATE SYNTHASE CATALYTIC SUBUNIT, MITOCHONDRIAL"/>
    <property type="match status" value="1"/>
</dbReference>
<gene>
    <name evidence="7" type="ORF">H0486_08175</name>
</gene>
<dbReference type="Pfam" id="PF02776">
    <property type="entry name" value="TPP_enzyme_N"/>
    <property type="match status" value="1"/>
</dbReference>
<evidence type="ECO:0000259" key="4">
    <source>
        <dbReference type="Pfam" id="PF00205"/>
    </source>
</evidence>
<dbReference type="GO" id="GO:0030976">
    <property type="term" value="F:thiamine pyrophosphate binding"/>
    <property type="evidence" value="ECO:0007669"/>
    <property type="project" value="InterPro"/>
</dbReference>
<dbReference type="Gene3D" id="3.40.50.970">
    <property type="match status" value="2"/>
</dbReference>
<dbReference type="InterPro" id="IPR012001">
    <property type="entry name" value="Thiamin_PyroP_enz_TPP-bd_dom"/>
</dbReference>
<dbReference type="InterPro" id="IPR012000">
    <property type="entry name" value="Thiamin_PyroP_enz_cen_dom"/>
</dbReference>
<evidence type="ECO:0000313" key="7">
    <source>
        <dbReference type="EMBL" id="MBB2182850.1"/>
    </source>
</evidence>
<dbReference type="Gene3D" id="3.40.50.1220">
    <property type="entry name" value="TPP-binding domain"/>
    <property type="match status" value="1"/>
</dbReference>
<dbReference type="GO" id="GO:0009097">
    <property type="term" value="P:isoleucine biosynthetic process"/>
    <property type="evidence" value="ECO:0007669"/>
    <property type="project" value="TreeGrafter"/>
</dbReference>
<dbReference type="SUPFAM" id="SSF52518">
    <property type="entry name" value="Thiamin diphosphate-binding fold (THDP-binding)"/>
    <property type="match status" value="2"/>
</dbReference>
<dbReference type="SUPFAM" id="SSF52467">
    <property type="entry name" value="DHS-like NAD/FAD-binding domain"/>
    <property type="match status" value="1"/>
</dbReference>
<dbReference type="GO" id="GO:0003984">
    <property type="term" value="F:acetolactate synthase activity"/>
    <property type="evidence" value="ECO:0007669"/>
    <property type="project" value="TreeGrafter"/>
</dbReference>
<dbReference type="InterPro" id="IPR011766">
    <property type="entry name" value="TPP_enzyme_TPP-bd"/>
</dbReference>
<dbReference type="GO" id="GO:0009099">
    <property type="term" value="P:L-valine biosynthetic process"/>
    <property type="evidence" value="ECO:0007669"/>
    <property type="project" value="TreeGrafter"/>
</dbReference>
<name>A0A839JZM0_9FIRM</name>
<dbReference type="InterPro" id="IPR029035">
    <property type="entry name" value="DHS-like_NAD/FAD-binding_dom"/>
</dbReference>
<dbReference type="EMBL" id="JACEGA010000001">
    <property type="protein sequence ID" value="MBB2182850.1"/>
    <property type="molecule type" value="Genomic_DNA"/>
</dbReference>
<dbReference type="GO" id="GO:0050660">
    <property type="term" value="F:flavin adenine dinucleotide binding"/>
    <property type="evidence" value="ECO:0007669"/>
    <property type="project" value="TreeGrafter"/>
</dbReference>
<evidence type="ECO:0000259" key="6">
    <source>
        <dbReference type="Pfam" id="PF02776"/>
    </source>
</evidence>
<feature type="domain" description="Thiamine pyrophosphate enzyme central" evidence="4">
    <location>
        <begin position="193"/>
        <end position="311"/>
    </location>
</feature>
<keyword evidence="8" id="KW-1185">Reference proteome</keyword>
<dbReference type="PANTHER" id="PTHR18968">
    <property type="entry name" value="THIAMINE PYROPHOSPHATE ENZYMES"/>
    <property type="match status" value="1"/>
</dbReference>
<dbReference type="RefSeq" id="WP_228352539.1">
    <property type="nucleotide sequence ID" value="NZ_JACEGA010000001.1"/>
</dbReference>
<accession>A0A839JZM0</accession>
<dbReference type="GO" id="GO:0005948">
    <property type="term" value="C:acetolactate synthase complex"/>
    <property type="evidence" value="ECO:0007669"/>
    <property type="project" value="TreeGrafter"/>
</dbReference>
<evidence type="ECO:0000256" key="2">
    <source>
        <dbReference type="ARBA" id="ARBA00023052"/>
    </source>
</evidence>
<proteinExistence type="inferred from homology"/>
<dbReference type="GO" id="GO:0000287">
    <property type="term" value="F:magnesium ion binding"/>
    <property type="evidence" value="ECO:0007669"/>
    <property type="project" value="InterPro"/>
</dbReference>
<comment type="similarity">
    <text evidence="1 3">Belongs to the TPP enzyme family.</text>
</comment>
<evidence type="ECO:0000256" key="3">
    <source>
        <dbReference type="RuleBase" id="RU362132"/>
    </source>
</evidence>
<protein>
    <submittedName>
        <fullName evidence="7">Thiamine pyrophosphate-binding protein</fullName>
    </submittedName>
</protein>
<dbReference type="AlphaFoldDB" id="A0A839JZM0"/>
<sequence>MRASEFIVKKLIEDYGVSDAFGIPGGVILKLLYAMNERQTELEAHLMTNEQTAGFAACGYAQASGQLGVAYATRGPGITNMMTSIAEAYQESLPVLFITAHGNRTSEEVRFSVNQELVIVDCVKNITKYAVEINRIEDLAVEFIKACETALEGRKGPVLIDILASLFDKTIQNEYMRTMKLPSNMECSEIVEKIEYCINEVSRPVLLIGDGIRYCVSRDKLDEFINKLGIPVLSSRGAQDLICNSKYYYGYIGSHGVRYSNFILSKSDLILVIGNRLAFPFDSVSFLPIISNAKIIRIDIDEKEFNREISGADNYNLDAKCVIEGIVKSKCSIFSKHEWLKVCDEIKNSLETYDRPFPVVRLESYLKKQSTEKIYISDVGNNEFFLSRAFESVHPKGNLLCSKSYGTLGVALGRAIGAYYATRKEVICIVGDQGFQYNTQDLHYISMWNLPIKVIIMNNNCSGMIADHERKLFGNKYIHTDIKSGYTVPDLKKIAEAYNIPYTKDENIACDNKYKSIIYEIEYENVKLEPDLPKGNNCQDMYPLLEREKYRILDEL</sequence>
<feature type="domain" description="Thiamine pyrophosphate enzyme TPP-binding" evidence="5">
    <location>
        <begin position="378"/>
        <end position="503"/>
    </location>
</feature>